<dbReference type="EMBL" id="CAVMJV010000009">
    <property type="protein sequence ID" value="CAK5038875.1"/>
    <property type="molecule type" value="Genomic_DNA"/>
</dbReference>
<accession>A0ACB0YAY4</accession>
<evidence type="ECO:0000313" key="2">
    <source>
        <dbReference type="Proteomes" id="UP001497535"/>
    </source>
</evidence>
<comment type="caution">
    <text evidence="1">The sequence shown here is derived from an EMBL/GenBank/DDBJ whole genome shotgun (WGS) entry which is preliminary data.</text>
</comment>
<reference evidence="1" key="1">
    <citation type="submission" date="2023-11" db="EMBL/GenBank/DDBJ databases">
        <authorList>
            <person name="Poullet M."/>
        </authorList>
    </citation>
    <scope>NUCLEOTIDE SEQUENCE</scope>
    <source>
        <strain evidence="1">E1834</strain>
    </source>
</reference>
<dbReference type="Proteomes" id="UP001497535">
    <property type="component" value="Unassembled WGS sequence"/>
</dbReference>
<proteinExistence type="predicted"/>
<evidence type="ECO:0000313" key="1">
    <source>
        <dbReference type="EMBL" id="CAK5038875.1"/>
    </source>
</evidence>
<sequence>MLLFFLFCPLFFPLPPLFITTLTFCFFLFFFSLLAFLPLFSFAVFIPIFCLLFY</sequence>
<gene>
    <name evidence="1" type="ORF">MENTE1834_LOCUS9756</name>
</gene>
<keyword evidence="2" id="KW-1185">Reference proteome</keyword>
<protein>
    <submittedName>
        <fullName evidence="1">Uncharacterized protein</fullName>
    </submittedName>
</protein>
<name>A0ACB0YAY4_MELEN</name>
<organism evidence="1 2">
    <name type="scientific">Meloidogyne enterolobii</name>
    <name type="common">Root-knot nematode worm</name>
    <name type="synonym">Meloidogyne mayaguensis</name>
    <dbReference type="NCBI Taxonomy" id="390850"/>
    <lineage>
        <taxon>Eukaryota</taxon>
        <taxon>Metazoa</taxon>
        <taxon>Ecdysozoa</taxon>
        <taxon>Nematoda</taxon>
        <taxon>Chromadorea</taxon>
        <taxon>Rhabditida</taxon>
        <taxon>Tylenchina</taxon>
        <taxon>Tylenchomorpha</taxon>
        <taxon>Tylenchoidea</taxon>
        <taxon>Meloidogynidae</taxon>
        <taxon>Meloidogyninae</taxon>
        <taxon>Meloidogyne</taxon>
    </lineage>
</organism>